<gene>
    <name evidence="1" type="ORF">GCM10022261_07040</name>
</gene>
<dbReference type="Proteomes" id="UP001501586">
    <property type="component" value="Unassembled WGS sequence"/>
</dbReference>
<dbReference type="InterPro" id="IPR029063">
    <property type="entry name" value="SAM-dependent_MTases_sf"/>
</dbReference>
<dbReference type="GO" id="GO:0008168">
    <property type="term" value="F:methyltransferase activity"/>
    <property type="evidence" value="ECO:0007669"/>
    <property type="project" value="UniProtKB-KW"/>
</dbReference>
<reference evidence="2" key="1">
    <citation type="journal article" date="2019" name="Int. J. Syst. Evol. Microbiol.">
        <title>The Global Catalogue of Microorganisms (GCM) 10K type strain sequencing project: providing services to taxonomists for standard genome sequencing and annotation.</title>
        <authorList>
            <consortium name="The Broad Institute Genomics Platform"/>
            <consortium name="The Broad Institute Genome Sequencing Center for Infectious Disease"/>
            <person name="Wu L."/>
            <person name="Ma J."/>
        </authorList>
    </citation>
    <scope>NUCLEOTIDE SEQUENCE [LARGE SCALE GENOMIC DNA]</scope>
    <source>
        <strain evidence="2">JCM 17458</strain>
    </source>
</reference>
<dbReference type="SUPFAM" id="SSF53335">
    <property type="entry name" value="S-adenosyl-L-methionine-dependent methyltransferases"/>
    <property type="match status" value="1"/>
</dbReference>
<dbReference type="RefSeq" id="WP_236864360.1">
    <property type="nucleotide sequence ID" value="NZ_BAABAZ010000004.1"/>
</dbReference>
<name>A0ABP8EGT2_9MICO</name>
<organism evidence="1 2">
    <name type="scientific">Brevibacterium daeguense</name>
    <dbReference type="NCBI Taxonomy" id="909936"/>
    <lineage>
        <taxon>Bacteria</taxon>
        <taxon>Bacillati</taxon>
        <taxon>Actinomycetota</taxon>
        <taxon>Actinomycetes</taxon>
        <taxon>Micrococcales</taxon>
        <taxon>Brevibacteriaceae</taxon>
        <taxon>Brevibacterium</taxon>
    </lineage>
</organism>
<protein>
    <submittedName>
        <fullName evidence="1">Class I SAM-dependent methyltransferase</fullName>
    </submittedName>
</protein>
<proteinExistence type="predicted"/>
<evidence type="ECO:0000313" key="1">
    <source>
        <dbReference type="EMBL" id="GAA4283173.1"/>
    </source>
</evidence>
<keyword evidence="1" id="KW-0489">Methyltransferase</keyword>
<keyword evidence="1" id="KW-0808">Transferase</keyword>
<sequence>MMTTTGMSADGKADFTDLYHRPDPRSYYRTLGALEYQIPQRAAAIFDAVRRAQRETVPNATGTVLDVCSSYGVNATLMRTDLDMVEVYRRYADPALDDLQPEQLADRDRKYYAEHRRADAPRVLGLDIAAEAVAYARQVGLINDGWAENLEESDPSPALTQGIQDVSLITITGGVGYVTEHTFGRLMQALPQDRSQWVAAFVLRMYPYDSIAETLAEHGLVTERLDGETFPQRRFESADEQQATLRQLHSLGIDTQGLEDEGWYHCTFFLSRPAEDVEKLPLDQLLETYRS</sequence>
<dbReference type="EMBL" id="BAABAZ010000004">
    <property type="protein sequence ID" value="GAA4283173.1"/>
    <property type="molecule type" value="Genomic_DNA"/>
</dbReference>
<dbReference type="GO" id="GO:0032259">
    <property type="term" value="P:methylation"/>
    <property type="evidence" value="ECO:0007669"/>
    <property type="project" value="UniProtKB-KW"/>
</dbReference>
<accession>A0ABP8EGT2</accession>
<keyword evidence="2" id="KW-1185">Reference proteome</keyword>
<evidence type="ECO:0000313" key="2">
    <source>
        <dbReference type="Proteomes" id="UP001501586"/>
    </source>
</evidence>
<comment type="caution">
    <text evidence="1">The sequence shown here is derived from an EMBL/GenBank/DDBJ whole genome shotgun (WGS) entry which is preliminary data.</text>
</comment>